<dbReference type="SMART" id="SM00365">
    <property type="entry name" value="LRR_SD22"/>
    <property type="match status" value="3"/>
</dbReference>
<name>T1H3L8_MEGSC</name>
<evidence type="ECO:0000256" key="2">
    <source>
        <dbReference type="ARBA" id="ARBA00022737"/>
    </source>
</evidence>
<dbReference type="PROSITE" id="PS51450">
    <property type="entry name" value="LRR"/>
    <property type="match status" value="1"/>
</dbReference>
<proteinExistence type="predicted"/>
<dbReference type="EnsemblMetazoa" id="MESCA010847-RA">
    <property type="protein sequence ID" value="MESCA010847-PA"/>
    <property type="gene ID" value="MESCA010847"/>
</dbReference>
<dbReference type="OMA" id="CEIPQFV"/>
<dbReference type="PANTHER" id="PTHR48051:SF1">
    <property type="entry name" value="RAS SUPPRESSOR PROTEIN 1"/>
    <property type="match status" value="1"/>
</dbReference>
<dbReference type="InterPro" id="IPR003591">
    <property type="entry name" value="Leu-rich_rpt_typical-subtyp"/>
</dbReference>
<keyword evidence="2" id="KW-0677">Repeat</keyword>
<dbReference type="Pfam" id="PF00560">
    <property type="entry name" value="LRR_1"/>
    <property type="match status" value="2"/>
</dbReference>
<keyword evidence="1" id="KW-0433">Leucine-rich repeat</keyword>
<dbReference type="SMART" id="SM00369">
    <property type="entry name" value="LRR_TYP"/>
    <property type="match status" value="4"/>
</dbReference>
<dbReference type="Gene3D" id="3.80.10.10">
    <property type="entry name" value="Ribonuclease Inhibitor"/>
    <property type="match status" value="1"/>
</dbReference>
<dbReference type="InterPro" id="IPR032675">
    <property type="entry name" value="LRR_dom_sf"/>
</dbReference>
<dbReference type="SUPFAM" id="SSF52058">
    <property type="entry name" value="L domain-like"/>
    <property type="match status" value="1"/>
</dbReference>
<organism evidence="4 5">
    <name type="scientific">Megaselia scalaris</name>
    <name type="common">Humpbacked fly</name>
    <name type="synonym">Phora scalaris</name>
    <dbReference type="NCBI Taxonomy" id="36166"/>
    <lineage>
        <taxon>Eukaryota</taxon>
        <taxon>Metazoa</taxon>
        <taxon>Ecdysozoa</taxon>
        <taxon>Arthropoda</taxon>
        <taxon>Hexapoda</taxon>
        <taxon>Insecta</taxon>
        <taxon>Pterygota</taxon>
        <taxon>Neoptera</taxon>
        <taxon>Endopterygota</taxon>
        <taxon>Diptera</taxon>
        <taxon>Brachycera</taxon>
        <taxon>Muscomorpha</taxon>
        <taxon>Platypezoidea</taxon>
        <taxon>Phoridae</taxon>
        <taxon>Megaseliini</taxon>
        <taxon>Megaselia</taxon>
    </lineage>
</organism>
<dbReference type="InterPro" id="IPR001611">
    <property type="entry name" value="Leu-rich_rpt"/>
</dbReference>
<evidence type="ECO:0000313" key="4">
    <source>
        <dbReference type="EnsemblMetazoa" id="MESCA010847-PA"/>
    </source>
</evidence>
<dbReference type="Pfam" id="PF13855">
    <property type="entry name" value="LRR_8"/>
    <property type="match status" value="1"/>
</dbReference>
<dbReference type="STRING" id="36166.T1H3L8"/>
<sequence length="216" mass="23854">MNLCASLGSGPNSSAGTSSNSHDMPPPTPEVVRPKVVTVKHPESNKAKPTIKKSKPIQADQDVIKCLQRCSEDDTIKRLDLAKSSITVVPSSIKECVHLTEVYLYSNKIQSLPSEIGSLVNVKTLSLSENSLTSLPATMENLVNVKTLSLSENSLTSLPATMENLKNLKVLDLRHNKLTEIPPVIYQMKSLTTLYLRFNRISKVFNELDYVEFKGE</sequence>
<dbReference type="AlphaFoldDB" id="T1H3L8"/>
<evidence type="ECO:0000313" key="5">
    <source>
        <dbReference type="Proteomes" id="UP000015102"/>
    </source>
</evidence>
<accession>T1H3L8</accession>
<keyword evidence="5" id="KW-1185">Reference proteome</keyword>
<protein>
    <recommendedName>
        <fullName evidence="6">Leucine-rich repeat protein soc-2 homolog</fullName>
    </recommendedName>
</protein>
<evidence type="ECO:0008006" key="6">
    <source>
        <dbReference type="Google" id="ProtNLM"/>
    </source>
</evidence>
<reference evidence="4" key="2">
    <citation type="submission" date="2015-06" db="UniProtKB">
        <authorList>
            <consortium name="EnsemblMetazoa"/>
        </authorList>
    </citation>
    <scope>IDENTIFICATION</scope>
</reference>
<dbReference type="HOGENOM" id="CLU_1278938_0_0_1"/>
<evidence type="ECO:0000256" key="1">
    <source>
        <dbReference type="ARBA" id="ARBA00022614"/>
    </source>
</evidence>
<dbReference type="PANTHER" id="PTHR48051">
    <property type="match status" value="1"/>
</dbReference>
<dbReference type="PRINTS" id="PR00019">
    <property type="entry name" value="LEURICHRPT"/>
</dbReference>
<dbReference type="EMBL" id="CAQQ02074055">
    <property type="status" value="NOT_ANNOTATED_CDS"/>
    <property type="molecule type" value="Genomic_DNA"/>
</dbReference>
<evidence type="ECO:0000256" key="3">
    <source>
        <dbReference type="SAM" id="MobiDB-lite"/>
    </source>
</evidence>
<feature type="compositionally biased region" description="Polar residues" evidence="3">
    <location>
        <begin position="9"/>
        <end position="22"/>
    </location>
</feature>
<reference evidence="5" key="1">
    <citation type="submission" date="2013-02" db="EMBL/GenBank/DDBJ databases">
        <authorList>
            <person name="Hughes D."/>
        </authorList>
    </citation>
    <scope>NUCLEOTIDE SEQUENCE</scope>
    <source>
        <strain>Durham</strain>
        <strain evidence="5">NC isolate 2 -- Noor lab</strain>
    </source>
</reference>
<dbReference type="GO" id="GO:0005737">
    <property type="term" value="C:cytoplasm"/>
    <property type="evidence" value="ECO:0007669"/>
    <property type="project" value="TreeGrafter"/>
</dbReference>
<feature type="region of interest" description="Disordered" evidence="3">
    <location>
        <begin position="1"/>
        <end position="33"/>
    </location>
</feature>
<dbReference type="Proteomes" id="UP000015102">
    <property type="component" value="Unassembled WGS sequence"/>
</dbReference>
<dbReference type="InterPro" id="IPR050216">
    <property type="entry name" value="LRR_domain-containing"/>
</dbReference>